<dbReference type="Proteomes" id="UP000011087">
    <property type="component" value="Unassembled WGS sequence"/>
</dbReference>
<dbReference type="KEGG" id="gtt:GUITHDRAFT_113847"/>
<evidence type="ECO:0000313" key="10">
    <source>
        <dbReference type="Proteomes" id="UP000011087"/>
    </source>
</evidence>
<feature type="region of interest" description="Disordered" evidence="5">
    <location>
        <begin position="59"/>
        <end position="191"/>
    </location>
</feature>
<keyword evidence="4" id="KW-0539">Nucleus</keyword>
<reference evidence="8 10" key="1">
    <citation type="journal article" date="2012" name="Nature">
        <title>Algal genomes reveal evolutionary mosaicism and the fate of nucleomorphs.</title>
        <authorList>
            <consortium name="DOE Joint Genome Institute"/>
            <person name="Curtis B.A."/>
            <person name="Tanifuji G."/>
            <person name="Burki F."/>
            <person name="Gruber A."/>
            <person name="Irimia M."/>
            <person name="Maruyama S."/>
            <person name="Arias M.C."/>
            <person name="Ball S.G."/>
            <person name="Gile G.H."/>
            <person name="Hirakawa Y."/>
            <person name="Hopkins J.F."/>
            <person name="Kuo A."/>
            <person name="Rensing S.A."/>
            <person name="Schmutz J."/>
            <person name="Symeonidi A."/>
            <person name="Elias M."/>
            <person name="Eveleigh R.J."/>
            <person name="Herman E.K."/>
            <person name="Klute M.J."/>
            <person name="Nakayama T."/>
            <person name="Obornik M."/>
            <person name="Reyes-Prieto A."/>
            <person name="Armbrust E.V."/>
            <person name="Aves S.J."/>
            <person name="Beiko R.G."/>
            <person name="Coutinho P."/>
            <person name="Dacks J.B."/>
            <person name="Durnford D.G."/>
            <person name="Fast N.M."/>
            <person name="Green B.R."/>
            <person name="Grisdale C.J."/>
            <person name="Hempel F."/>
            <person name="Henrissat B."/>
            <person name="Hoppner M.P."/>
            <person name="Ishida K."/>
            <person name="Kim E."/>
            <person name="Koreny L."/>
            <person name="Kroth P.G."/>
            <person name="Liu Y."/>
            <person name="Malik S.B."/>
            <person name="Maier U.G."/>
            <person name="McRose D."/>
            <person name="Mock T."/>
            <person name="Neilson J.A."/>
            <person name="Onodera N.T."/>
            <person name="Poole A.M."/>
            <person name="Pritham E.J."/>
            <person name="Richards T.A."/>
            <person name="Rocap G."/>
            <person name="Roy S.W."/>
            <person name="Sarai C."/>
            <person name="Schaack S."/>
            <person name="Shirato S."/>
            <person name="Slamovits C.H."/>
            <person name="Spencer D.F."/>
            <person name="Suzuki S."/>
            <person name="Worden A.Z."/>
            <person name="Zauner S."/>
            <person name="Barry K."/>
            <person name="Bell C."/>
            <person name="Bharti A.K."/>
            <person name="Crow J.A."/>
            <person name="Grimwood J."/>
            <person name="Kramer R."/>
            <person name="Lindquist E."/>
            <person name="Lucas S."/>
            <person name="Salamov A."/>
            <person name="McFadden G.I."/>
            <person name="Lane C.E."/>
            <person name="Keeling P.J."/>
            <person name="Gray M.W."/>
            <person name="Grigoriev I.V."/>
            <person name="Archibald J.M."/>
        </authorList>
    </citation>
    <scope>NUCLEOTIDE SEQUENCE</scope>
    <source>
        <strain evidence="8 10">CCMP2712</strain>
    </source>
</reference>
<dbReference type="RefSeq" id="XP_005827089.1">
    <property type="nucleotide sequence ID" value="XM_005827032.1"/>
</dbReference>
<dbReference type="EMBL" id="JH993034">
    <property type="protein sequence ID" value="EKX40109.1"/>
    <property type="molecule type" value="Genomic_DNA"/>
</dbReference>
<dbReference type="GeneID" id="17296908"/>
<dbReference type="EnsemblProtists" id="EKX40109">
    <property type="protein sequence ID" value="EKX40109"/>
    <property type="gene ID" value="GUITHDRAFT_113847"/>
</dbReference>
<dbReference type="KEGG" id="gtt:GUITHDRAFT_113848"/>
<dbReference type="RefSeq" id="XP_005827090.1">
    <property type="nucleotide sequence ID" value="XM_005827033.1"/>
</dbReference>
<evidence type="ECO:0000313" key="8">
    <source>
        <dbReference type="EMBL" id="EKX40110.1"/>
    </source>
</evidence>
<sequence>MFPTVQVFPRRKNGETHRNGVVNLSYSDILNLFHLRQDQAAKELGISITALRGACKRLGVPKWPYPRHRDDSDQASDRPDRPHRPQTGEEGSASSTRRVYSADTPTLVDRRSHAGLSDSRSEASAGSAPDIPSDSAASGSEQEEASRSHSRADGDFGLGQGGRTEGVEMLSEPPPSDANVASSEPGEGGRLDPAFIRWFLIQKDECGEDDEL</sequence>
<keyword evidence="10" id="KW-1185">Reference proteome</keyword>
<reference evidence="9" key="3">
    <citation type="submission" date="2016-03" db="UniProtKB">
        <authorList>
            <consortium name="EnsemblProtists"/>
        </authorList>
    </citation>
    <scope>IDENTIFICATION</scope>
</reference>
<dbReference type="EnsemblProtists" id="EKX40110">
    <property type="protein sequence ID" value="EKX40110"/>
    <property type="gene ID" value="GUITHDRAFT_113848"/>
</dbReference>
<dbReference type="HOGENOM" id="CLU_1430519_0_0_1"/>
<evidence type="ECO:0000256" key="1">
    <source>
        <dbReference type="ARBA" id="ARBA00023015"/>
    </source>
</evidence>
<dbReference type="PaxDb" id="55529-EKX40109"/>
<evidence type="ECO:0000313" key="9">
    <source>
        <dbReference type="EnsemblProtists" id="EKX40110"/>
    </source>
</evidence>
<protein>
    <recommendedName>
        <fullName evidence="6">RWP-RK domain-containing protein</fullName>
    </recommendedName>
</protein>
<evidence type="ECO:0000256" key="4">
    <source>
        <dbReference type="ARBA" id="ARBA00023242"/>
    </source>
</evidence>
<dbReference type="AlphaFoldDB" id="L1IW88"/>
<dbReference type="GO" id="GO:0003677">
    <property type="term" value="F:DNA binding"/>
    <property type="evidence" value="ECO:0007669"/>
    <property type="project" value="UniProtKB-KW"/>
</dbReference>
<dbReference type="OrthoDB" id="1747617at2759"/>
<keyword evidence="2" id="KW-0238">DNA-binding</keyword>
<evidence type="ECO:0000313" key="7">
    <source>
        <dbReference type="EMBL" id="EKX40109.1"/>
    </source>
</evidence>
<evidence type="ECO:0000256" key="2">
    <source>
        <dbReference type="ARBA" id="ARBA00023125"/>
    </source>
</evidence>
<dbReference type="EMBL" id="JH993034">
    <property type="protein sequence ID" value="EKX40110.1"/>
    <property type="molecule type" value="Genomic_DNA"/>
</dbReference>
<proteinExistence type="predicted"/>
<keyword evidence="1" id="KW-0805">Transcription regulation</keyword>
<reference evidence="10" key="2">
    <citation type="submission" date="2012-11" db="EMBL/GenBank/DDBJ databases">
        <authorList>
            <person name="Kuo A."/>
            <person name="Curtis B.A."/>
            <person name="Tanifuji G."/>
            <person name="Burki F."/>
            <person name="Gruber A."/>
            <person name="Irimia M."/>
            <person name="Maruyama S."/>
            <person name="Arias M.C."/>
            <person name="Ball S.G."/>
            <person name="Gile G.H."/>
            <person name="Hirakawa Y."/>
            <person name="Hopkins J.F."/>
            <person name="Rensing S.A."/>
            <person name="Schmutz J."/>
            <person name="Symeonidi A."/>
            <person name="Elias M."/>
            <person name="Eveleigh R.J."/>
            <person name="Herman E.K."/>
            <person name="Klute M.J."/>
            <person name="Nakayama T."/>
            <person name="Obornik M."/>
            <person name="Reyes-Prieto A."/>
            <person name="Armbrust E.V."/>
            <person name="Aves S.J."/>
            <person name="Beiko R.G."/>
            <person name="Coutinho P."/>
            <person name="Dacks J.B."/>
            <person name="Durnford D.G."/>
            <person name="Fast N.M."/>
            <person name="Green B.R."/>
            <person name="Grisdale C."/>
            <person name="Hempe F."/>
            <person name="Henrissat B."/>
            <person name="Hoppner M.P."/>
            <person name="Ishida K.-I."/>
            <person name="Kim E."/>
            <person name="Koreny L."/>
            <person name="Kroth P.G."/>
            <person name="Liu Y."/>
            <person name="Malik S.-B."/>
            <person name="Maier U.G."/>
            <person name="McRose D."/>
            <person name="Mock T."/>
            <person name="Neilson J.A."/>
            <person name="Onodera N.T."/>
            <person name="Poole A.M."/>
            <person name="Pritham E.J."/>
            <person name="Richards T.A."/>
            <person name="Rocap G."/>
            <person name="Roy S.W."/>
            <person name="Sarai C."/>
            <person name="Schaack S."/>
            <person name="Shirato S."/>
            <person name="Slamovits C.H."/>
            <person name="Spencer D.F."/>
            <person name="Suzuki S."/>
            <person name="Worden A.Z."/>
            <person name="Zauner S."/>
            <person name="Barry K."/>
            <person name="Bell C."/>
            <person name="Bharti A.K."/>
            <person name="Crow J.A."/>
            <person name="Grimwood J."/>
            <person name="Kramer R."/>
            <person name="Lindquist E."/>
            <person name="Lucas S."/>
            <person name="Salamov A."/>
            <person name="McFadden G.I."/>
            <person name="Lane C.E."/>
            <person name="Keeling P.J."/>
            <person name="Gray M.W."/>
            <person name="Grigoriev I.V."/>
            <person name="Archibald J.M."/>
        </authorList>
    </citation>
    <scope>NUCLEOTIDE SEQUENCE</scope>
    <source>
        <strain evidence="10">CCMP2712</strain>
    </source>
</reference>
<feature type="compositionally biased region" description="Low complexity" evidence="5">
    <location>
        <begin position="123"/>
        <end position="140"/>
    </location>
</feature>
<feature type="compositionally biased region" description="Basic and acidic residues" evidence="5">
    <location>
        <begin position="67"/>
        <end position="87"/>
    </location>
</feature>
<feature type="compositionally biased region" description="Basic and acidic residues" evidence="5">
    <location>
        <begin position="144"/>
        <end position="154"/>
    </location>
</feature>
<dbReference type="PROSITE" id="PS51519">
    <property type="entry name" value="RWP_RK"/>
    <property type="match status" value="1"/>
</dbReference>
<keyword evidence="3" id="KW-0804">Transcription</keyword>
<dbReference type="Pfam" id="PF02042">
    <property type="entry name" value="RWP-RK"/>
    <property type="match status" value="1"/>
</dbReference>
<evidence type="ECO:0000259" key="6">
    <source>
        <dbReference type="PROSITE" id="PS51519"/>
    </source>
</evidence>
<dbReference type="GeneID" id="17296825"/>
<dbReference type="InterPro" id="IPR003035">
    <property type="entry name" value="RWP-RK_dom"/>
</dbReference>
<organism evidence="8">
    <name type="scientific">Guillardia theta (strain CCMP2712)</name>
    <name type="common">Cryptophyte</name>
    <dbReference type="NCBI Taxonomy" id="905079"/>
    <lineage>
        <taxon>Eukaryota</taxon>
        <taxon>Cryptophyceae</taxon>
        <taxon>Pyrenomonadales</taxon>
        <taxon>Geminigeraceae</taxon>
        <taxon>Guillardia</taxon>
    </lineage>
</organism>
<evidence type="ECO:0000256" key="5">
    <source>
        <dbReference type="SAM" id="MobiDB-lite"/>
    </source>
</evidence>
<gene>
    <name evidence="7" type="ORF">GUITHDRAFT_113847</name>
    <name evidence="8" type="ORF">GUITHDRAFT_113848</name>
</gene>
<evidence type="ECO:0000256" key="3">
    <source>
        <dbReference type="ARBA" id="ARBA00023163"/>
    </source>
</evidence>
<name>L1IW88_GUITC</name>
<accession>L1IW88</accession>
<feature type="domain" description="RWP-RK" evidence="6">
    <location>
        <begin position="4"/>
        <end position="92"/>
    </location>
</feature>